<keyword evidence="3" id="KW-0274">FAD</keyword>
<dbReference type="InterPro" id="IPR016169">
    <property type="entry name" value="FAD-bd_PCMH_sub2"/>
</dbReference>
<evidence type="ECO:0000256" key="4">
    <source>
        <dbReference type="ARBA" id="ARBA00023002"/>
    </source>
</evidence>
<keyword evidence="7" id="KW-1185">Reference proteome</keyword>
<organism evidence="6 7">
    <name type="scientific">Colletotrichum chlorophyti</name>
    <dbReference type="NCBI Taxonomy" id="708187"/>
    <lineage>
        <taxon>Eukaryota</taxon>
        <taxon>Fungi</taxon>
        <taxon>Dikarya</taxon>
        <taxon>Ascomycota</taxon>
        <taxon>Pezizomycotina</taxon>
        <taxon>Sordariomycetes</taxon>
        <taxon>Hypocreomycetidae</taxon>
        <taxon>Glomerellales</taxon>
        <taxon>Glomerellaceae</taxon>
        <taxon>Colletotrichum</taxon>
    </lineage>
</organism>
<dbReference type="InterPro" id="IPR036318">
    <property type="entry name" value="FAD-bd_PCMH-like_sf"/>
</dbReference>
<dbReference type="EMBL" id="MPGH01000043">
    <property type="protein sequence ID" value="OLN95191.1"/>
    <property type="molecule type" value="Genomic_DNA"/>
</dbReference>
<accession>A0A1Q8S1A6</accession>
<dbReference type="Gene3D" id="3.30.465.10">
    <property type="match status" value="1"/>
</dbReference>
<protein>
    <submittedName>
        <fullName evidence="6">6-hydroxy-D-nicotine oxidase 5</fullName>
    </submittedName>
</protein>
<dbReference type="InterPro" id="IPR016166">
    <property type="entry name" value="FAD-bd_PCMH"/>
</dbReference>
<dbReference type="PROSITE" id="PS51387">
    <property type="entry name" value="FAD_PCMH"/>
    <property type="match status" value="1"/>
</dbReference>
<name>A0A1Q8S1A6_9PEZI</name>
<keyword evidence="4" id="KW-0560">Oxidoreductase</keyword>
<dbReference type="STRING" id="708187.A0A1Q8S1A6"/>
<dbReference type="GO" id="GO:0071949">
    <property type="term" value="F:FAD binding"/>
    <property type="evidence" value="ECO:0007669"/>
    <property type="project" value="InterPro"/>
</dbReference>
<comment type="caution">
    <text evidence="6">The sequence shown here is derived from an EMBL/GenBank/DDBJ whole genome shotgun (WGS) entry which is preliminary data.</text>
</comment>
<evidence type="ECO:0000256" key="3">
    <source>
        <dbReference type="ARBA" id="ARBA00022827"/>
    </source>
</evidence>
<dbReference type="OrthoDB" id="407275at2759"/>
<dbReference type="Pfam" id="PF01565">
    <property type="entry name" value="FAD_binding_4"/>
    <property type="match status" value="1"/>
</dbReference>
<reference evidence="6 7" key="1">
    <citation type="submission" date="2016-11" db="EMBL/GenBank/DDBJ databases">
        <title>Draft Genome Assembly of Colletotrichum chlorophyti a pathogen of herbaceous plants.</title>
        <authorList>
            <person name="Gan P."/>
            <person name="Narusaka M."/>
            <person name="Tsushima A."/>
            <person name="Narusaka Y."/>
            <person name="Takano Y."/>
            <person name="Shirasu K."/>
        </authorList>
    </citation>
    <scope>NUCLEOTIDE SEQUENCE [LARGE SCALE GENOMIC DNA]</scope>
    <source>
        <strain evidence="6 7">NTL11</strain>
    </source>
</reference>
<dbReference type="PANTHER" id="PTHR42973">
    <property type="entry name" value="BINDING OXIDOREDUCTASE, PUTATIVE (AFU_ORTHOLOGUE AFUA_1G17690)-RELATED"/>
    <property type="match status" value="1"/>
</dbReference>
<sequence length="357" mass="38733">MRPSCRKSHKGFLIFSSTAVQQIHMKKCGPVTQQPLAIIWSRTDAEVTAILQEAQVNGIPFGIRSCVHDLSGAQIQGKDGIIIDLRALDSVVLAEDKQSARVGGGTLSINLSKFLHQRKLLTPHVWCSTIGIAGWALGGGYGYSSAFYGLGVDQIFGARVVLASGEVVDTDDHPDVLWALRGAVNGNFGVVVELWLQVYPENGLLGGLVAFPNAEAAQALTKFGEFEKDLPHPSHMTLPGVGHRPGLAVCVDFGSQSRERLGVSEQVGKSLSTPLLDTVAADFEDYKKWASAIVDELSEKHVALPYVHCNLGPEEDIDCIATYSKETLGKLRAIKKKFDQKNVFDKGHLQLRLYMAS</sequence>
<dbReference type="AlphaFoldDB" id="A0A1Q8S1A6"/>
<evidence type="ECO:0000256" key="2">
    <source>
        <dbReference type="ARBA" id="ARBA00022630"/>
    </source>
</evidence>
<dbReference type="Gene3D" id="3.40.462.20">
    <property type="match status" value="1"/>
</dbReference>
<proteinExistence type="inferred from homology"/>
<dbReference type="InterPro" id="IPR050416">
    <property type="entry name" value="FAD-linked_Oxidoreductase"/>
</dbReference>
<comment type="similarity">
    <text evidence="1">Belongs to the oxygen-dependent FAD-linked oxidoreductase family.</text>
</comment>
<keyword evidence="2" id="KW-0285">Flavoprotein</keyword>
<dbReference type="InterPro" id="IPR006094">
    <property type="entry name" value="Oxid_FAD_bind_N"/>
</dbReference>
<dbReference type="Proteomes" id="UP000186583">
    <property type="component" value="Unassembled WGS sequence"/>
</dbReference>
<dbReference type="PANTHER" id="PTHR42973:SF7">
    <property type="entry name" value="FAD-BINDING PCMH-TYPE DOMAIN-CONTAINING PROTEIN"/>
    <property type="match status" value="1"/>
</dbReference>
<feature type="domain" description="FAD-binding PCMH-type" evidence="5">
    <location>
        <begin position="31"/>
        <end position="201"/>
    </location>
</feature>
<evidence type="ECO:0000259" key="5">
    <source>
        <dbReference type="PROSITE" id="PS51387"/>
    </source>
</evidence>
<evidence type="ECO:0000313" key="6">
    <source>
        <dbReference type="EMBL" id="OLN95191.1"/>
    </source>
</evidence>
<dbReference type="SUPFAM" id="SSF56176">
    <property type="entry name" value="FAD-binding/transporter-associated domain-like"/>
    <property type="match status" value="1"/>
</dbReference>
<evidence type="ECO:0000256" key="1">
    <source>
        <dbReference type="ARBA" id="ARBA00005466"/>
    </source>
</evidence>
<evidence type="ECO:0000313" key="7">
    <source>
        <dbReference type="Proteomes" id="UP000186583"/>
    </source>
</evidence>
<gene>
    <name evidence="6" type="ORF">CCHL11_10398</name>
</gene>
<dbReference type="GO" id="GO:0016491">
    <property type="term" value="F:oxidoreductase activity"/>
    <property type="evidence" value="ECO:0007669"/>
    <property type="project" value="UniProtKB-KW"/>
</dbReference>